<feature type="region of interest" description="Disordered" evidence="3">
    <location>
        <begin position="724"/>
        <end position="779"/>
    </location>
</feature>
<feature type="region of interest" description="Disordered" evidence="3">
    <location>
        <begin position="1016"/>
        <end position="1097"/>
    </location>
</feature>
<feature type="region of interest" description="Disordered" evidence="3">
    <location>
        <begin position="1256"/>
        <end position="1275"/>
    </location>
</feature>
<dbReference type="GO" id="GO:0005829">
    <property type="term" value="C:cytosol"/>
    <property type="evidence" value="ECO:0007669"/>
    <property type="project" value="TreeGrafter"/>
</dbReference>
<gene>
    <name evidence="5" type="primary">LOC107272665</name>
</gene>
<dbReference type="KEGG" id="ccin:107272665"/>
<dbReference type="SUPFAM" id="SSF48371">
    <property type="entry name" value="ARM repeat"/>
    <property type="match status" value="1"/>
</dbReference>
<evidence type="ECO:0000256" key="1">
    <source>
        <dbReference type="ARBA" id="ARBA00022737"/>
    </source>
</evidence>
<dbReference type="Proteomes" id="UP000694920">
    <property type="component" value="Unplaced"/>
</dbReference>
<dbReference type="GeneID" id="107272665"/>
<dbReference type="InterPro" id="IPR011989">
    <property type="entry name" value="ARM-like"/>
</dbReference>
<dbReference type="Pfam" id="PF02985">
    <property type="entry name" value="HEAT"/>
    <property type="match status" value="1"/>
</dbReference>
<dbReference type="GO" id="GO:0008287">
    <property type="term" value="C:protein serine/threonine phosphatase complex"/>
    <property type="evidence" value="ECO:0007669"/>
    <property type="project" value="TreeGrafter"/>
</dbReference>
<feature type="region of interest" description="Disordered" evidence="3">
    <location>
        <begin position="678"/>
        <end position="701"/>
    </location>
</feature>
<sequence>MWQEGGEAPCESAADTKGDDIQKLSVIQTLPSLLAGDAQSCITRVIPKMQQTLPTASTEFHMAASSTFKTILEQRLVNYATFTQTFLQSILNSLDSRDPIVAHAWLETLLDVIELLPVDVIRLEILPISINKGQLSQPIHSRITCCKLVGKICTRFDAVLIKKEVLPTVHSLCQDVNNEVRACICSQLRYVAEGLGAESVRSELLPSLVELASDEESNVRRAAVQTIVHLLPQFPQDVIKAAIAPLIRKLCESALKSDDNVICIIAQEFGRLAMGLENSLTAVEKSWIIKYFQQLAQMGVPSMKKEKPKQDFSFTSNNPTVNERYVECRRHCAFNIPAMFLFLNTATEDVSVLLPTFNDLAGDTYYMVRRTIACGIHEVAKALGQDLGLINADLIKLLKDDAEEVLQGLVPHLATTLELLVQSQVIGTDQIDSTVMELGRSLLKCESEIARTNNWRLSELMFSQLEILPKCFPSDFIYTYFVPVALNRAANARPIPIRLAAARTLLIYLRYNLKSTQRVELRNKMYMDLAHSKSCYVRMIFIRMMIEALVIFSSTYFKEHFYNVLLALTEDPVPNVRLKVVQQLPVLKSLLRLPSDKKLLNTLEGNVRSLMNNEKDRDVVAMLTNVIHKLDGIDVKHEGQTVTKFTKQENEDSRKLEEEKKLGAINLGKPTGTTIAHLTGNSSTGSHIKKQTGATSKLSNSARVSVGEILSTKTARQNNSLNIVDSASKPLVQQPAAKGSRQSVGPMGMNDSQSKTTNIKQGQTASRQITDISKASTSSNNLTSSWARLASNSMLLTHPWEKIGHSNSNYSLSSMSTVSEASCHDYAGQKVQCDCCDLAEHIFQNRLGMPSTTEQEYACCACASSAYECSRASSNTWPQKHDHSPTPDFTRSFLLTHLKKDRHEFLQNFLLTREGFGNKAPGLAAIRAMTDAISDRDDYTAHYNSCWAFSSMPEIPVTLLDDEFLVDAGIRIPAQLSSSQSTSKIPNLQDIIYRNRREGSVDRSRRNSVNFEKLKTQRHSAEYEDSLKPRSSCMDQHVKSNRNSMDYEDTLRSSRSFKGMQEEQHYPKEDTKTKRYSGSQARTRFGYEPSPGRVFDDKSRRNSLILDKDKAKAAQGKPTLDRTKRHSGNFWKLPEPKDSKQKFKRHSVEVTDYNPVERNNRTLRRFSTLDVNHNQGSSKIPLRNCIITGSRTAPVTRASSPIRSVQQFSFSRDTREDIQTSSRDARFLSRFSSSDEEVDKLCQKFINCQAARCSRASSPRSRDSRLPVRLQRKKL</sequence>
<keyword evidence="1" id="KW-0677">Repeat</keyword>
<dbReference type="PANTHER" id="PTHR21467:SF0">
    <property type="entry name" value="SERINE_THREONINE-PROTEIN PHOSPHATASE 4 REGULATORY SUBUNIT 4"/>
    <property type="match status" value="1"/>
</dbReference>
<evidence type="ECO:0000313" key="5">
    <source>
        <dbReference type="RefSeq" id="XP_015605530.1"/>
    </source>
</evidence>
<feature type="compositionally biased region" description="Basic and acidic residues" evidence="3">
    <location>
        <begin position="1060"/>
        <end position="1073"/>
    </location>
</feature>
<evidence type="ECO:0000256" key="3">
    <source>
        <dbReference type="SAM" id="MobiDB-lite"/>
    </source>
</evidence>
<organism evidence="4 5">
    <name type="scientific">Cephus cinctus</name>
    <name type="common">Wheat stem sawfly</name>
    <dbReference type="NCBI Taxonomy" id="211228"/>
    <lineage>
        <taxon>Eukaryota</taxon>
        <taxon>Metazoa</taxon>
        <taxon>Ecdysozoa</taxon>
        <taxon>Arthropoda</taxon>
        <taxon>Hexapoda</taxon>
        <taxon>Insecta</taxon>
        <taxon>Pterygota</taxon>
        <taxon>Neoptera</taxon>
        <taxon>Endopterygota</taxon>
        <taxon>Hymenoptera</taxon>
        <taxon>Cephoidea</taxon>
        <taxon>Cephidae</taxon>
        <taxon>Cephus</taxon>
    </lineage>
</organism>
<name>A0AAJ7FS46_CEPCN</name>
<accession>A0AAJ7FS46</accession>
<dbReference type="PANTHER" id="PTHR21467">
    <property type="entry name" value="PROTEIN PHOSPHATASE 4 REGULATORY SUBUNIT 4 PPP4R4"/>
    <property type="match status" value="1"/>
</dbReference>
<dbReference type="InterPro" id="IPR039918">
    <property type="entry name" value="PPP4R4"/>
</dbReference>
<evidence type="ECO:0000313" key="4">
    <source>
        <dbReference type="Proteomes" id="UP000694920"/>
    </source>
</evidence>
<feature type="region of interest" description="Disordered" evidence="3">
    <location>
        <begin position="1109"/>
        <end position="1145"/>
    </location>
</feature>
<dbReference type="PROSITE" id="PS50077">
    <property type="entry name" value="HEAT_REPEAT"/>
    <property type="match status" value="3"/>
</dbReference>
<feature type="compositionally biased region" description="Basic and acidic residues" evidence="3">
    <location>
        <begin position="1016"/>
        <end position="1028"/>
    </location>
</feature>
<dbReference type="Gene3D" id="1.25.10.10">
    <property type="entry name" value="Leucine-rich Repeat Variant"/>
    <property type="match status" value="1"/>
</dbReference>
<feature type="repeat" description="HEAT" evidence="2">
    <location>
        <begin position="204"/>
        <end position="241"/>
    </location>
</feature>
<dbReference type="GO" id="GO:0019888">
    <property type="term" value="F:protein phosphatase regulator activity"/>
    <property type="evidence" value="ECO:0007669"/>
    <property type="project" value="TreeGrafter"/>
</dbReference>
<evidence type="ECO:0000256" key="2">
    <source>
        <dbReference type="PROSITE-ProRule" id="PRU00103"/>
    </source>
</evidence>
<protein>
    <submittedName>
        <fullName evidence="5">Serine/threonine-protein phosphatase 4 regulatory subunit 4 isoform X1</fullName>
    </submittedName>
</protein>
<keyword evidence="4" id="KW-1185">Reference proteome</keyword>
<dbReference type="InterPro" id="IPR021133">
    <property type="entry name" value="HEAT_type_2"/>
</dbReference>
<feature type="repeat" description="HEAT" evidence="2">
    <location>
        <begin position="353"/>
        <end position="386"/>
    </location>
</feature>
<proteinExistence type="predicted"/>
<dbReference type="InterPro" id="IPR016024">
    <property type="entry name" value="ARM-type_fold"/>
</dbReference>
<dbReference type="RefSeq" id="XP_015605530.1">
    <property type="nucleotide sequence ID" value="XM_015750044.2"/>
</dbReference>
<reference evidence="5" key="1">
    <citation type="submission" date="2025-08" db="UniProtKB">
        <authorList>
            <consortium name="RefSeq"/>
        </authorList>
    </citation>
    <scope>IDENTIFICATION</scope>
</reference>
<feature type="compositionally biased region" description="Polar residues" evidence="3">
    <location>
        <begin position="750"/>
        <end position="779"/>
    </location>
</feature>
<feature type="compositionally biased region" description="Basic and acidic residues" evidence="3">
    <location>
        <begin position="1134"/>
        <end position="1145"/>
    </location>
</feature>
<feature type="repeat" description="HEAT" evidence="2">
    <location>
        <begin position="165"/>
        <end position="203"/>
    </location>
</feature>
<dbReference type="AlphaFoldDB" id="A0AAJ7FS46"/>
<dbReference type="InterPro" id="IPR000357">
    <property type="entry name" value="HEAT"/>
</dbReference>